<keyword evidence="3 4" id="KW-0472">Membrane</keyword>
<proteinExistence type="predicted"/>
<keyword evidence="4" id="KW-1133">Transmembrane helix</keyword>
<evidence type="ECO:0000313" key="7">
    <source>
        <dbReference type="EMBL" id="CAK6963897.1"/>
    </source>
</evidence>
<accession>A0AAV1NX20</accession>
<dbReference type="InterPro" id="IPR013106">
    <property type="entry name" value="Ig_V-set"/>
</dbReference>
<keyword evidence="8" id="KW-1185">Reference proteome</keyword>
<protein>
    <submittedName>
        <fullName evidence="7">CMRF35-like molecule 7</fullName>
    </submittedName>
</protein>
<dbReference type="Pfam" id="PF07686">
    <property type="entry name" value="V-set"/>
    <property type="match status" value="1"/>
</dbReference>
<dbReference type="PANTHER" id="PTHR11860">
    <property type="entry name" value="POLYMERIC-IMMUNOGLOBULIN RECEPTOR"/>
    <property type="match status" value="1"/>
</dbReference>
<evidence type="ECO:0000256" key="3">
    <source>
        <dbReference type="ARBA" id="ARBA00023136"/>
    </source>
</evidence>
<keyword evidence="2 4" id="KW-0812">Transmembrane</keyword>
<feature type="signal peptide" evidence="5">
    <location>
        <begin position="1"/>
        <end position="28"/>
    </location>
</feature>
<organism evidence="7 8">
    <name type="scientific">Scomber scombrus</name>
    <name type="common">Atlantic mackerel</name>
    <name type="synonym">Scomber vernalis</name>
    <dbReference type="NCBI Taxonomy" id="13677"/>
    <lineage>
        <taxon>Eukaryota</taxon>
        <taxon>Metazoa</taxon>
        <taxon>Chordata</taxon>
        <taxon>Craniata</taxon>
        <taxon>Vertebrata</taxon>
        <taxon>Euteleostomi</taxon>
        <taxon>Actinopterygii</taxon>
        <taxon>Neopterygii</taxon>
        <taxon>Teleostei</taxon>
        <taxon>Neoteleostei</taxon>
        <taxon>Acanthomorphata</taxon>
        <taxon>Pelagiaria</taxon>
        <taxon>Scombriformes</taxon>
        <taxon>Scombridae</taxon>
        <taxon>Scomber</taxon>
    </lineage>
</organism>
<dbReference type="InterPro" id="IPR036179">
    <property type="entry name" value="Ig-like_dom_sf"/>
</dbReference>
<evidence type="ECO:0000256" key="2">
    <source>
        <dbReference type="ARBA" id="ARBA00022692"/>
    </source>
</evidence>
<evidence type="ECO:0000256" key="4">
    <source>
        <dbReference type="SAM" id="Phobius"/>
    </source>
</evidence>
<feature type="transmembrane region" description="Helical" evidence="4">
    <location>
        <begin position="159"/>
        <end position="179"/>
    </location>
</feature>
<dbReference type="GO" id="GO:0004888">
    <property type="term" value="F:transmembrane signaling receptor activity"/>
    <property type="evidence" value="ECO:0007669"/>
    <property type="project" value="TreeGrafter"/>
</dbReference>
<dbReference type="InterPro" id="IPR003599">
    <property type="entry name" value="Ig_sub"/>
</dbReference>
<comment type="caution">
    <text evidence="7">The sequence shown here is derived from an EMBL/GenBank/DDBJ whole genome shotgun (WGS) entry which is preliminary data.</text>
</comment>
<comment type="subcellular location">
    <subcellularLocation>
        <location evidence="1">Membrane</location>
    </subcellularLocation>
</comment>
<dbReference type="SMART" id="SM00409">
    <property type="entry name" value="IG"/>
    <property type="match status" value="1"/>
</dbReference>
<feature type="domain" description="Immunoglobulin" evidence="6">
    <location>
        <begin position="34"/>
        <end position="130"/>
    </location>
</feature>
<dbReference type="EMBL" id="CAWUFR010000068">
    <property type="protein sequence ID" value="CAK6963897.1"/>
    <property type="molecule type" value="Genomic_DNA"/>
</dbReference>
<dbReference type="InterPro" id="IPR050671">
    <property type="entry name" value="CD300_family_receptors"/>
</dbReference>
<evidence type="ECO:0000313" key="8">
    <source>
        <dbReference type="Proteomes" id="UP001314229"/>
    </source>
</evidence>
<keyword evidence="5" id="KW-0732">Signal</keyword>
<reference evidence="7 8" key="1">
    <citation type="submission" date="2024-01" db="EMBL/GenBank/DDBJ databases">
        <authorList>
            <person name="Alioto T."/>
            <person name="Alioto T."/>
            <person name="Gomez Garrido J."/>
        </authorList>
    </citation>
    <scope>NUCLEOTIDE SEQUENCE [LARGE SCALE GENOMIC DNA]</scope>
</reference>
<dbReference type="CDD" id="cd05716">
    <property type="entry name" value="IgV_pIgR_like"/>
    <property type="match status" value="1"/>
</dbReference>
<gene>
    <name evidence="7" type="ORF">FSCOSCO3_A025640</name>
</gene>
<dbReference type="PANTHER" id="PTHR11860:SF111">
    <property type="entry name" value="IMMUNOGLOBULIN SUBTYPE DOMAIN-CONTAINING PROTEIN"/>
    <property type="match status" value="1"/>
</dbReference>
<dbReference type="Proteomes" id="UP001314229">
    <property type="component" value="Unassembled WGS sequence"/>
</dbReference>
<dbReference type="GO" id="GO:0005886">
    <property type="term" value="C:plasma membrane"/>
    <property type="evidence" value="ECO:0007669"/>
    <property type="project" value="TreeGrafter"/>
</dbReference>
<name>A0AAV1NX20_SCOSC</name>
<evidence type="ECO:0000256" key="5">
    <source>
        <dbReference type="SAM" id="SignalP"/>
    </source>
</evidence>
<sequence length="200" mass="23170">MRTSRIHVGFFKASVLFVFWLTKHTVDSDALSAPKMVTEVYGESVTIPCQYDIQFRDNTKYWCKGIVYELCKIVVRGDRASDRASISDDKEAGVFTVTMTSLRKSDDDIYWCVISTPGRNNHARVRLSISQKGITPTNTTPTNSSLIQGRGEVRWWETLRWIIFIFMLCCLLSTHIVVWRMKAAQKTQQHKQNQYENIYE</sequence>
<evidence type="ECO:0000259" key="6">
    <source>
        <dbReference type="SMART" id="SM00409"/>
    </source>
</evidence>
<dbReference type="InterPro" id="IPR013783">
    <property type="entry name" value="Ig-like_fold"/>
</dbReference>
<dbReference type="AlphaFoldDB" id="A0AAV1NX20"/>
<dbReference type="SUPFAM" id="SSF48726">
    <property type="entry name" value="Immunoglobulin"/>
    <property type="match status" value="1"/>
</dbReference>
<dbReference type="Gene3D" id="2.60.40.10">
    <property type="entry name" value="Immunoglobulins"/>
    <property type="match status" value="1"/>
</dbReference>
<feature type="chain" id="PRO_5044010327" evidence="5">
    <location>
        <begin position="29"/>
        <end position="200"/>
    </location>
</feature>
<evidence type="ECO:0000256" key="1">
    <source>
        <dbReference type="ARBA" id="ARBA00004370"/>
    </source>
</evidence>